<evidence type="ECO:0000313" key="2">
    <source>
        <dbReference type="Proteomes" id="UP000318422"/>
    </source>
</evidence>
<dbReference type="AlphaFoldDB" id="A0A4Y4CWH9"/>
<dbReference type="OrthoDB" id="8927965at2"/>
<gene>
    <name evidence="1" type="ORF">ZRA01_21920</name>
</gene>
<dbReference type="RefSeq" id="WP_141352122.1">
    <property type="nucleotide sequence ID" value="NZ_BJNV01000035.1"/>
</dbReference>
<name>A0A4Y4CWH9_ZOORA</name>
<organism evidence="1 2">
    <name type="scientific">Zoogloea ramigera</name>
    <dbReference type="NCBI Taxonomy" id="350"/>
    <lineage>
        <taxon>Bacteria</taxon>
        <taxon>Pseudomonadati</taxon>
        <taxon>Pseudomonadota</taxon>
        <taxon>Betaproteobacteria</taxon>
        <taxon>Rhodocyclales</taxon>
        <taxon>Zoogloeaceae</taxon>
        <taxon>Zoogloea</taxon>
    </lineage>
</organism>
<reference evidence="1 2" key="1">
    <citation type="submission" date="2019-06" db="EMBL/GenBank/DDBJ databases">
        <title>Whole genome shotgun sequence of Zoogloea ramigera NBRC 15342.</title>
        <authorList>
            <person name="Hosoyama A."/>
            <person name="Uohara A."/>
            <person name="Ohji S."/>
            <person name="Ichikawa N."/>
        </authorList>
    </citation>
    <scope>NUCLEOTIDE SEQUENCE [LARGE SCALE GENOMIC DNA]</scope>
    <source>
        <strain evidence="1 2">NBRC 15342</strain>
    </source>
</reference>
<dbReference type="EMBL" id="BJNV01000035">
    <property type="protein sequence ID" value="GEC96119.1"/>
    <property type="molecule type" value="Genomic_DNA"/>
</dbReference>
<sequence>MAQNLISLDLTDELPKFDAALDAIEQLMDIFVSLTPEQMRRLTKIGERSETFCRQTTAILEQNQQALPPGFDLKELKRDLAAYDALRPRLLRLQALTAKCADTRVALGSDIQTACYDGYDLLKKYGKADNVAPLQESMRSNVRRSSPAKVDDAA</sequence>
<comment type="caution">
    <text evidence="1">The sequence shown here is derived from an EMBL/GenBank/DDBJ whole genome shotgun (WGS) entry which is preliminary data.</text>
</comment>
<protein>
    <submittedName>
        <fullName evidence="1">Uncharacterized protein</fullName>
    </submittedName>
</protein>
<evidence type="ECO:0000313" key="1">
    <source>
        <dbReference type="EMBL" id="GEC96119.1"/>
    </source>
</evidence>
<proteinExistence type="predicted"/>
<dbReference type="Proteomes" id="UP000318422">
    <property type="component" value="Unassembled WGS sequence"/>
</dbReference>
<keyword evidence="2" id="KW-1185">Reference proteome</keyword>
<accession>A0A4Y4CWH9</accession>